<evidence type="ECO:0000313" key="3">
    <source>
        <dbReference type="EMBL" id="KAJ7979366.1"/>
    </source>
</evidence>
<dbReference type="AlphaFoldDB" id="A0AAD7QEF4"/>
<feature type="transmembrane region" description="Helical" evidence="2">
    <location>
        <begin position="20"/>
        <end position="40"/>
    </location>
</feature>
<dbReference type="EMBL" id="JARAOO010000002">
    <property type="protein sequence ID" value="KAJ7979366.1"/>
    <property type="molecule type" value="Genomic_DNA"/>
</dbReference>
<keyword evidence="2" id="KW-0812">Transmembrane</keyword>
<evidence type="ECO:0000313" key="4">
    <source>
        <dbReference type="Proteomes" id="UP001163823"/>
    </source>
</evidence>
<organism evidence="3 4">
    <name type="scientific">Quillaja saponaria</name>
    <name type="common">Soap bark tree</name>
    <dbReference type="NCBI Taxonomy" id="32244"/>
    <lineage>
        <taxon>Eukaryota</taxon>
        <taxon>Viridiplantae</taxon>
        <taxon>Streptophyta</taxon>
        <taxon>Embryophyta</taxon>
        <taxon>Tracheophyta</taxon>
        <taxon>Spermatophyta</taxon>
        <taxon>Magnoliopsida</taxon>
        <taxon>eudicotyledons</taxon>
        <taxon>Gunneridae</taxon>
        <taxon>Pentapetalae</taxon>
        <taxon>rosids</taxon>
        <taxon>fabids</taxon>
        <taxon>Fabales</taxon>
        <taxon>Quillajaceae</taxon>
        <taxon>Quillaja</taxon>
    </lineage>
</organism>
<comment type="caution">
    <text evidence="3">The sequence shown here is derived from an EMBL/GenBank/DDBJ whole genome shotgun (WGS) entry which is preliminary data.</text>
</comment>
<proteinExistence type="predicted"/>
<feature type="region of interest" description="Disordered" evidence="1">
    <location>
        <begin position="90"/>
        <end position="118"/>
    </location>
</feature>
<keyword evidence="4" id="KW-1185">Reference proteome</keyword>
<dbReference type="KEGG" id="qsa:O6P43_002773"/>
<evidence type="ECO:0000256" key="2">
    <source>
        <dbReference type="SAM" id="Phobius"/>
    </source>
</evidence>
<keyword evidence="2" id="KW-0472">Membrane</keyword>
<evidence type="ECO:0000256" key="1">
    <source>
        <dbReference type="SAM" id="MobiDB-lite"/>
    </source>
</evidence>
<sequence>MKYENGFEKEEEKFSTYNIPLAFFTTSLNSFCLSLLLYFVSAGRFSSAYSYGVARKTFLVSTSIDSGAKKSSSQVQHDCDKCKTKRFQHGDHLISSDNTTTSDDKRVVPTGPNPLHNR</sequence>
<accession>A0AAD7QEF4</accession>
<dbReference type="Proteomes" id="UP001163823">
    <property type="component" value="Chromosome 2"/>
</dbReference>
<reference evidence="3" key="1">
    <citation type="journal article" date="2023" name="Science">
        <title>Elucidation of the pathway for biosynthesis of saponin adjuvants from the soapbark tree.</title>
        <authorList>
            <person name="Reed J."/>
            <person name="Orme A."/>
            <person name="El-Demerdash A."/>
            <person name="Owen C."/>
            <person name="Martin L.B.B."/>
            <person name="Misra R.C."/>
            <person name="Kikuchi S."/>
            <person name="Rejzek M."/>
            <person name="Martin A.C."/>
            <person name="Harkess A."/>
            <person name="Leebens-Mack J."/>
            <person name="Louveau T."/>
            <person name="Stephenson M.J."/>
            <person name="Osbourn A."/>
        </authorList>
    </citation>
    <scope>NUCLEOTIDE SEQUENCE</scope>
    <source>
        <strain evidence="3">S10</strain>
    </source>
</reference>
<name>A0AAD7QEF4_QUISA</name>
<protein>
    <submittedName>
        <fullName evidence="3">Clavata3/ESR (CLE) protein</fullName>
    </submittedName>
</protein>
<gene>
    <name evidence="3" type="ORF">O6P43_002773</name>
</gene>
<keyword evidence="2" id="KW-1133">Transmembrane helix</keyword>